<dbReference type="Proteomes" id="UP001595908">
    <property type="component" value="Unassembled WGS sequence"/>
</dbReference>
<evidence type="ECO:0000313" key="2">
    <source>
        <dbReference type="EMBL" id="MFC4981132.1"/>
    </source>
</evidence>
<dbReference type="RefSeq" id="WP_033304856.1">
    <property type="nucleotide sequence ID" value="NZ_JBFAGR010000014.1"/>
</dbReference>
<feature type="region of interest" description="Disordered" evidence="1">
    <location>
        <begin position="1"/>
        <end position="108"/>
    </location>
</feature>
<evidence type="ECO:0000313" key="3">
    <source>
        <dbReference type="Proteomes" id="UP001595908"/>
    </source>
</evidence>
<dbReference type="EMBL" id="JBHSJE010000006">
    <property type="protein sequence ID" value="MFC4981132.1"/>
    <property type="molecule type" value="Genomic_DNA"/>
</dbReference>
<proteinExistence type="predicted"/>
<gene>
    <name evidence="2" type="ORF">ACFPL4_22695</name>
</gene>
<protein>
    <submittedName>
        <fullName evidence="2">Uncharacterized protein</fullName>
    </submittedName>
</protein>
<sequence>MTNRTEHTTEPVFTQPRHDGAQGPAAGTAQGRTPAAAPGTAPGMTPAAAPGPAPGDSKGLGPKSGGPGDLSAPPAPRTAPAVPAAERTGHHEASGSSRPLISRDDRDALSLRMQQAVTDFVESPHRAVESADSTFDQIVSALTEALAERRHVLRASWQEQDTDAQTEELRVALQRYRDISEQLLKI</sequence>
<dbReference type="GeneID" id="31236685"/>
<feature type="compositionally biased region" description="Low complexity" evidence="1">
    <location>
        <begin position="21"/>
        <end position="61"/>
    </location>
</feature>
<name>A0ABV9VB10_STRAZ</name>
<organism evidence="2 3">
    <name type="scientific">Streptomyces atroolivaceus</name>
    <dbReference type="NCBI Taxonomy" id="66869"/>
    <lineage>
        <taxon>Bacteria</taxon>
        <taxon>Bacillati</taxon>
        <taxon>Actinomycetota</taxon>
        <taxon>Actinomycetes</taxon>
        <taxon>Kitasatosporales</taxon>
        <taxon>Streptomycetaceae</taxon>
        <taxon>Streptomyces</taxon>
    </lineage>
</organism>
<keyword evidence="3" id="KW-1185">Reference proteome</keyword>
<comment type="caution">
    <text evidence="2">The sequence shown here is derived from an EMBL/GenBank/DDBJ whole genome shotgun (WGS) entry which is preliminary data.</text>
</comment>
<accession>A0ABV9VB10</accession>
<evidence type="ECO:0000256" key="1">
    <source>
        <dbReference type="SAM" id="MobiDB-lite"/>
    </source>
</evidence>
<reference evidence="3" key="1">
    <citation type="journal article" date="2019" name="Int. J. Syst. Evol. Microbiol.">
        <title>The Global Catalogue of Microorganisms (GCM) 10K type strain sequencing project: providing services to taxonomists for standard genome sequencing and annotation.</title>
        <authorList>
            <consortium name="The Broad Institute Genomics Platform"/>
            <consortium name="The Broad Institute Genome Sequencing Center for Infectious Disease"/>
            <person name="Wu L."/>
            <person name="Ma J."/>
        </authorList>
    </citation>
    <scope>NUCLEOTIDE SEQUENCE [LARGE SCALE GENOMIC DNA]</scope>
    <source>
        <strain evidence="3">ICMP 257</strain>
    </source>
</reference>